<dbReference type="eggNOG" id="ENOG5034A3R">
    <property type="taxonomic scope" value="Bacteria"/>
</dbReference>
<proteinExistence type="predicted"/>
<evidence type="ECO:0000313" key="2">
    <source>
        <dbReference type="Proteomes" id="UP000029482"/>
    </source>
</evidence>
<organism evidence="1 2">
    <name type="scientific">Streptomyces glaucescens</name>
    <dbReference type="NCBI Taxonomy" id="1907"/>
    <lineage>
        <taxon>Bacteria</taxon>
        <taxon>Bacillati</taxon>
        <taxon>Actinomycetota</taxon>
        <taxon>Actinomycetes</taxon>
        <taxon>Kitasatosporales</taxon>
        <taxon>Streptomycetaceae</taxon>
        <taxon>Streptomyces</taxon>
    </lineage>
</organism>
<gene>
    <name evidence="1" type="ORF">SGLAU_32970</name>
</gene>
<keyword evidence="2" id="KW-1185">Reference proteome</keyword>
<dbReference type="EMBL" id="CP009439">
    <property type="protein sequence ID" value="AIS02524.1"/>
    <property type="molecule type" value="Genomic_DNA"/>
</dbReference>
<geneLocation type="plasmid" evidence="1 2">
    <name>pSglau1</name>
</geneLocation>
<dbReference type="HOGENOM" id="CLU_178593_0_0_11"/>
<sequence length="87" mass="9480">MPLQFIGIDPNTGDGESPTVWVNEEKNELVLQGWKADEELAAECASFEVPGHAVGIPGHEAVVRIPARMTQMIREACDALDERAHLA</sequence>
<dbReference type="OrthoDB" id="3214245at2"/>
<evidence type="ECO:0000313" key="1">
    <source>
        <dbReference type="EMBL" id="AIS02524.1"/>
    </source>
</evidence>
<dbReference type="Proteomes" id="UP000029482">
    <property type="component" value="Plasmid pSglau1"/>
</dbReference>
<dbReference type="KEGG" id="sgu:SGLAU_32970"/>
<dbReference type="RefSeq" id="WP_043507528.1">
    <property type="nucleotide sequence ID" value="NZ_CP009439.1"/>
</dbReference>
<reference evidence="2" key="1">
    <citation type="journal article" date="2015" name="J. Biotechnol.">
        <title>Complete genome sequence of the actinobacterium Streptomyces glaucescens GLA.O (DSM 40922) consisting of a linear chromosome and one linear plasmid.</title>
        <authorList>
            <person name="Ortseifen V."/>
            <person name="Winkler A."/>
            <person name="Albersmeier A."/>
            <person name="Wendler S."/>
            <person name="Puhler A."/>
            <person name="Kalinowski J."/>
            <person name="Ruckert C."/>
        </authorList>
    </citation>
    <scope>NUCLEOTIDE SEQUENCE [LARGE SCALE GENOMIC DNA]</scope>
    <source>
        <strain evidence="2">DSM 40922 / GLA O</strain>
        <plasmid evidence="2">pSglau1</plasmid>
    </source>
</reference>
<name>A0A089XGV9_STRGA</name>
<protein>
    <submittedName>
        <fullName evidence="1">Uncharacterized protein</fullName>
    </submittedName>
</protein>
<keyword evidence="1" id="KW-0614">Plasmid</keyword>
<accession>A0A089XGV9</accession>
<dbReference type="AlphaFoldDB" id="A0A089XGV9"/>